<gene>
    <name evidence="2" type="ORF">BDK88_3261</name>
</gene>
<organism evidence="2 3">
    <name type="scientific">Natrinema hispanicum</name>
    <dbReference type="NCBI Taxonomy" id="392421"/>
    <lineage>
        <taxon>Archaea</taxon>
        <taxon>Methanobacteriati</taxon>
        <taxon>Methanobacteriota</taxon>
        <taxon>Stenosarchaea group</taxon>
        <taxon>Halobacteria</taxon>
        <taxon>Halobacteriales</taxon>
        <taxon>Natrialbaceae</taxon>
        <taxon>Natrinema</taxon>
    </lineage>
</organism>
<dbReference type="OrthoDB" id="205181at2157"/>
<dbReference type="SUPFAM" id="SSF56281">
    <property type="entry name" value="Metallo-hydrolase/oxidoreductase"/>
    <property type="match status" value="1"/>
</dbReference>
<comment type="caution">
    <text evidence="2">The sequence shown here is derived from an EMBL/GenBank/DDBJ whole genome shotgun (WGS) entry which is preliminary data.</text>
</comment>
<dbReference type="AlphaFoldDB" id="A0A482Y8I9"/>
<dbReference type="Gene3D" id="3.60.15.10">
    <property type="entry name" value="Ribonuclease Z/Hydroxyacylglutathione hydrolase-like"/>
    <property type="match status" value="1"/>
</dbReference>
<dbReference type="InterPro" id="IPR050662">
    <property type="entry name" value="Sec-metab_biosynth-thioest"/>
</dbReference>
<evidence type="ECO:0000313" key="3">
    <source>
        <dbReference type="Proteomes" id="UP000291097"/>
    </source>
</evidence>
<dbReference type="Pfam" id="PF00753">
    <property type="entry name" value="Lactamase_B"/>
    <property type="match status" value="1"/>
</dbReference>
<dbReference type="InterPro" id="IPR036866">
    <property type="entry name" value="RibonucZ/Hydroxyglut_hydro"/>
</dbReference>
<dbReference type="SMART" id="SM00849">
    <property type="entry name" value="Lactamase_B"/>
    <property type="match status" value="1"/>
</dbReference>
<protein>
    <submittedName>
        <fullName evidence="2">Metallo-beta-lactamase superfamily protein</fullName>
    </submittedName>
</protein>
<name>A0A482Y8I9_9EURY</name>
<dbReference type="RefSeq" id="WP_130501271.1">
    <property type="nucleotide sequence ID" value="NZ_SHMP01000006.1"/>
</dbReference>
<proteinExistence type="predicted"/>
<feature type="domain" description="Metallo-beta-lactamase" evidence="1">
    <location>
        <begin position="19"/>
        <end position="242"/>
    </location>
</feature>
<reference evidence="2 3" key="1">
    <citation type="submission" date="2019-02" db="EMBL/GenBank/DDBJ databases">
        <title>Genomic Encyclopedia of Archaeal and Bacterial Type Strains, Phase II (KMG-II): from individual species to whole genera.</title>
        <authorList>
            <person name="Goeker M."/>
        </authorList>
    </citation>
    <scope>NUCLEOTIDE SEQUENCE [LARGE SCALE GENOMIC DNA]</scope>
    <source>
        <strain evidence="2 3">DSM 18328</strain>
    </source>
</reference>
<evidence type="ECO:0000259" key="1">
    <source>
        <dbReference type="SMART" id="SM00849"/>
    </source>
</evidence>
<sequence length="331" mass="34824">MAATSVSRIEVGGDGPEGGNSAYLVADRAVIDPGPPTERAWQELHTGLKRAGVTPTSLEYVLVTHWHADHAGLAPRLAETADATLAMGAGDAALVADYARERERRLERDAAVMRRCGVPTAAVDSVIDGDSVSPIPDETPVERLTDGDRVAGLEAVATPGHTLGHTAFAGDGFLLVGDAVLPTVTPNVGGSDTRTLRNGGRESAVASATDATELGIERDPLGAFRATLERLADRSDRLLAGHGSGIERGRIAEILDHHRERSQRVLAALEDGEPTAAAKTPWEVACQLFGDLEGIHVKFGAGEATAHLQALEREGLVERVADGPVQYDIVR</sequence>
<dbReference type="PANTHER" id="PTHR23131">
    <property type="entry name" value="ENDORIBONUCLEASE LACTB2"/>
    <property type="match status" value="1"/>
</dbReference>
<dbReference type="PANTHER" id="PTHR23131:SF4">
    <property type="entry name" value="METALLO-BETA-LACTAMASE SUPERFAMILY POTEIN"/>
    <property type="match status" value="1"/>
</dbReference>
<dbReference type="EMBL" id="SHMP01000006">
    <property type="protein sequence ID" value="RZV08294.1"/>
    <property type="molecule type" value="Genomic_DNA"/>
</dbReference>
<accession>A0A482Y8I9</accession>
<dbReference type="Gene3D" id="1.10.10.10">
    <property type="entry name" value="Winged helix-like DNA-binding domain superfamily/Winged helix DNA-binding domain"/>
    <property type="match status" value="1"/>
</dbReference>
<dbReference type="Proteomes" id="UP000291097">
    <property type="component" value="Unassembled WGS sequence"/>
</dbReference>
<evidence type="ECO:0000313" key="2">
    <source>
        <dbReference type="EMBL" id="RZV08294.1"/>
    </source>
</evidence>
<dbReference type="InterPro" id="IPR036388">
    <property type="entry name" value="WH-like_DNA-bd_sf"/>
</dbReference>
<dbReference type="InterPro" id="IPR001279">
    <property type="entry name" value="Metallo-B-lactamas"/>
</dbReference>